<dbReference type="AlphaFoldDB" id="A0AAV4XXW6"/>
<protein>
    <submittedName>
        <fullName evidence="2">Uncharacterized protein</fullName>
    </submittedName>
</protein>
<organism evidence="2 3">
    <name type="scientific">Caerostris extrusa</name>
    <name type="common">Bark spider</name>
    <name type="synonym">Caerostris bankana</name>
    <dbReference type="NCBI Taxonomy" id="172846"/>
    <lineage>
        <taxon>Eukaryota</taxon>
        <taxon>Metazoa</taxon>
        <taxon>Ecdysozoa</taxon>
        <taxon>Arthropoda</taxon>
        <taxon>Chelicerata</taxon>
        <taxon>Arachnida</taxon>
        <taxon>Araneae</taxon>
        <taxon>Araneomorphae</taxon>
        <taxon>Entelegynae</taxon>
        <taxon>Araneoidea</taxon>
        <taxon>Araneidae</taxon>
        <taxon>Caerostris</taxon>
    </lineage>
</organism>
<name>A0AAV4XXW6_CAEEX</name>
<evidence type="ECO:0000313" key="2">
    <source>
        <dbReference type="EMBL" id="GIY98670.1"/>
    </source>
</evidence>
<accession>A0AAV4XXW6</accession>
<keyword evidence="3" id="KW-1185">Reference proteome</keyword>
<feature type="region of interest" description="Disordered" evidence="1">
    <location>
        <begin position="20"/>
        <end position="41"/>
    </location>
</feature>
<comment type="caution">
    <text evidence="2">The sequence shown here is derived from an EMBL/GenBank/DDBJ whole genome shotgun (WGS) entry which is preliminary data.</text>
</comment>
<evidence type="ECO:0000313" key="3">
    <source>
        <dbReference type="Proteomes" id="UP001054945"/>
    </source>
</evidence>
<evidence type="ECO:0000256" key="1">
    <source>
        <dbReference type="SAM" id="MobiDB-lite"/>
    </source>
</evidence>
<sequence>MIKYEHTNWEIAGNWQIRGDGHGGCVHPPSQQNQQGESNPQRKIVCRRGDGWQNLKGDYTADWPQDDSIQICKDYIPLMVFQVRKAMKENECPLSPEIAQIAVGLSLPRLMEPLR</sequence>
<feature type="compositionally biased region" description="Polar residues" evidence="1">
    <location>
        <begin position="29"/>
        <end position="41"/>
    </location>
</feature>
<proteinExistence type="predicted"/>
<reference evidence="2 3" key="1">
    <citation type="submission" date="2021-06" db="EMBL/GenBank/DDBJ databases">
        <title>Caerostris extrusa draft genome.</title>
        <authorList>
            <person name="Kono N."/>
            <person name="Arakawa K."/>
        </authorList>
    </citation>
    <scope>NUCLEOTIDE SEQUENCE [LARGE SCALE GENOMIC DNA]</scope>
</reference>
<gene>
    <name evidence="2" type="ORF">CEXT_425761</name>
</gene>
<dbReference type="Proteomes" id="UP001054945">
    <property type="component" value="Unassembled WGS sequence"/>
</dbReference>
<dbReference type="EMBL" id="BPLR01018323">
    <property type="protein sequence ID" value="GIY98670.1"/>
    <property type="molecule type" value="Genomic_DNA"/>
</dbReference>